<reference evidence="3" key="1">
    <citation type="submission" date="2023-06" db="EMBL/GenBank/DDBJ databases">
        <title>MT1 and MT2 Draft Genomes of Novel Species.</title>
        <authorList>
            <person name="Venkateswaran K."/>
        </authorList>
    </citation>
    <scope>NUCLEOTIDE SEQUENCE</scope>
    <source>
        <strain evidence="3">F6_8S_P_1B</strain>
    </source>
</reference>
<dbReference type="GO" id="GO:0016746">
    <property type="term" value="F:acyltransferase activity"/>
    <property type="evidence" value="ECO:0007669"/>
    <property type="project" value="UniProtKB-KW"/>
</dbReference>
<feature type="transmembrane region" description="Helical" evidence="1">
    <location>
        <begin position="172"/>
        <end position="191"/>
    </location>
</feature>
<feature type="transmembrane region" description="Helical" evidence="1">
    <location>
        <begin position="277"/>
        <end position="298"/>
    </location>
</feature>
<dbReference type="InterPro" id="IPR050879">
    <property type="entry name" value="Acyltransferase_3"/>
</dbReference>
<dbReference type="EMBL" id="JAROCF010000001">
    <property type="protein sequence ID" value="MDN4614410.1"/>
    <property type="molecule type" value="Genomic_DNA"/>
</dbReference>
<feature type="domain" description="Acyltransferase 3" evidence="2">
    <location>
        <begin position="14"/>
        <end position="361"/>
    </location>
</feature>
<keyword evidence="1" id="KW-0812">Transmembrane</keyword>
<proteinExistence type="predicted"/>
<feature type="transmembrane region" description="Helical" evidence="1">
    <location>
        <begin position="221"/>
        <end position="239"/>
    </location>
</feature>
<sequence length="398" mass="43267">MTSPALLRPTGRLTSLDGVRGVAALVVLAHHVSLLYAPIASTYIWGSGPTPHAGSVSWWLSYTPLKLFTAGPEAVMVFFVLSGLVLTLPVLRPRPFDWMAYFPRRLVRIGLPVVASILFATALALLVPQIPRLAVSAWVASTSVNPVTFERFMSVLDPTVFDFGLNNPLWSLYYEMIFSVTLPLFIGLALLLKRWWPLGLAAAVASVAIGLNAVAGGFHYLPAFFVGALAAVLLGRIHGLGERINGWRAGWLLWIAVLVVSLLLLIGPWLFPTAYQPFRVVLAGFQPVAALGIVLVCLEWAPLSNLLSRQPFAWAGKVSFSLYLVHVPIILTMSYLLRGLPLPVVAAVSVVLALVVAPLFYTLVEKRAHTLSKRVGDLVTRVFAARSGVQEPALDRQP</sequence>
<evidence type="ECO:0000259" key="2">
    <source>
        <dbReference type="Pfam" id="PF01757"/>
    </source>
</evidence>
<accession>A0ABT8KAD3</accession>
<evidence type="ECO:0000256" key="1">
    <source>
        <dbReference type="SAM" id="Phobius"/>
    </source>
</evidence>
<protein>
    <submittedName>
        <fullName evidence="3">Acyltransferase</fullName>
        <ecNumber evidence="3">2.3.-.-</ecNumber>
    </submittedName>
</protein>
<feature type="transmembrane region" description="Helical" evidence="1">
    <location>
        <begin position="251"/>
        <end position="271"/>
    </location>
</feature>
<dbReference type="InterPro" id="IPR002656">
    <property type="entry name" value="Acyl_transf_3_dom"/>
</dbReference>
<dbReference type="Proteomes" id="UP001174208">
    <property type="component" value="Unassembled WGS sequence"/>
</dbReference>
<evidence type="ECO:0000313" key="3">
    <source>
        <dbReference type="EMBL" id="MDN4614410.1"/>
    </source>
</evidence>
<keyword evidence="3" id="KW-0808">Transferase</keyword>
<dbReference type="PANTHER" id="PTHR23028:SF131">
    <property type="entry name" value="BLR2367 PROTEIN"/>
    <property type="match status" value="1"/>
</dbReference>
<dbReference type="PANTHER" id="PTHR23028">
    <property type="entry name" value="ACETYLTRANSFERASE"/>
    <property type="match status" value="1"/>
</dbReference>
<dbReference type="Pfam" id="PF01757">
    <property type="entry name" value="Acyl_transf_3"/>
    <property type="match status" value="1"/>
</dbReference>
<name>A0ABT8KAD3_9MICO</name>
<keyword evidence="1" id="KW-1133">Transmembrane helix</keyword>
<comment type="caution">
    <text evidence="3">The sequence shown here is derived from an EMBL/GenBank/DDBJ whole genome shotgun (WGS) entry which is preliminary data.</text>
</comment>
<feature type="transmembrane region" description="Helical" evidence="1">
    <location>
        <begin position="198"/>
        <end position="215"/>
    </location>
</feature>
<feature type="transmembrane region" description="Helical" evidence="1">
    <location>
        <begin position="21"/>
        <end position="45"/>
    </location>
</feature>
<gene>
    <name evidence="3" type="ORF">P5G50_08100</name>
</gene>
<feature type="transmembrane region" description="Helical" evidence="1">
    <location>
        <begin position="343"/>
        <end position="364"/>
    </location>
</feature>
<feature type="transmembrane region" description="Helical" evidence="1">
    <location>
        <begin position="109"/>
        <end position="130"/>
    </location>
</feature>
<feature type="transmembrane region" description="Helical" evidence="1">
    <location>
        <begin position="318"/>
        <end position="337"/>
    </location>
</feature>
<dbReference type="EC" id="2.3.-.-" evidence="3"/>
<keyword evidence="4" id="KW-1185">Reference proteome</keyword>
<organism evidence="3 4">
    <name type="scientific">Leifsonia williamsii</name>
    <dbReference type="NCBI Taxonomy" id="3035919"/>
    <lineage>
        <taxon>Bacteria</taxon>
        <taxon>Bacillati</taxon>
        <taxon>Actinomycetota</taxon>
        <taxon>Actinomycetes</taxon>
        <taxon>Micrococcales</taxon>
        <taxon>Microbacteriaceae</taxon>
        <taxon>Leifsonia</taxon>
    </lineage>
</organism>
<feature type="transmembrane region" description="Helical" evidence="1">
    <location>
        <begin position="65"/>
        <end position="88"/>
    </location>
</feature>
<evidence type="ECO:0000313" key="4">
    <source>
        <dbReference type="Proteomes" id="UP001174208"/>
    </source>
</evidence>
<dbReference type="RefSeq" id="WP_301211098.1">
    <property type="nucleotide sequence ID" value="NZ_JAROCF010000001.1"/>
</dbReference>
<keyword evidence="1" id="KW-0472">Membrane</keyword>
<keyword evidence="3" id="KW-0012">Acyltransferase</keyword>